<reference evidence="1 2" key="1">
    <citation type="journal article" date="2024" name="Microbiology">
        <title>Methylomarinum rosea sp. nov., a novel halophilic methanotrophic bacterium from the hypersaline Lake Elton.</title>
        <authorList>
            <person name="Suleimanov R.Z."/>
            <person name="Oshkin I.Y."/>
            <person name="Danilova O.V."/>
            <person name="Suzina N.E."/>
            <person name="Dedysh S.N."/>
        </authorList>
    </citation>
    <scope>NUCLEOTIDE SEQUENCE [LARGE SCALE GENOMIC DNA]</scope>
    <source>
        <strain evidence="1 2">Ch1-1</strain>
    </source>
</reference>
<dbReference type="EMBL" id="CP157743">
    <property type="protein sequence ID" value="XBS19234.1"/>
    <property type="molecule type" value="Genomic_DNA"/>
</dbReference>
<accession>A0AAU7NQG7</accession>
<name>A0AAU7NQG7_9GAMM</name>
<dbReference type="AlphaFoldDB" id="A0AAU7NQG7"/>
<dbReference type="SUPFAM" id="SSF48452">
    <property type="entry name" value="TPR-like"/>
    <property type="match status" value="2"/>
</dbReference>
<dbReference type="KEGG" id="mech:Q9L42_012745"/>
<dbReference type="RefSeq" id="WP_349431185.1">
    <property type="nucleotide sequence ID" value="NZ_CP157743.1"/>
</dbReference>
<protein>
    <recommendedName>
        <fullName evidence="3">Tetratricopeptide repeat protein</fullName>
    </recommendedName>
</protein>
<dbReference type="Proteomes" id="UP001225378">
    <property type="component" value="Chromosome"/>
</dbReference>
<dbReference type="Gene3D" id="1.25.40.10">
    <property type="entry name" value="Tetratricopeptide repeat domain"/>
    <property type="match status" value="1"/>
</dbReference>
<evidence type="ECO:0000313" key="1">
    <source>
        <dbReference type="EMBL" id="XBS19234.1"/>
    </source>
</evidence>
<sequence>MMPMTADNTLQQKARTEANAGHYQEAIALYKKLLQQGDNEDCHRQLAHCYLQRAKSFAGREMIREALVLWENHARHSPPPYQAFDRYLLWLILSNNQTKLQQRVKQLTAQQLDRDYPELAAVLGLLILTRLPRLQQALPEDSVFTSHLNRVQLALQARDLDGMLEALQQLPYRSAFRDLRSLVKACKTASHSPAEARSLLNRIPPHSPYANSAKLLQICGYHGAVLARQLANLDSHRRQLLGDVIGLKSEQLKLLDALCKQADKLNDKAKFTLALQFQSLFGAELTQRYCLAMLPRYPAGLKPYQKHFGTIDDYQHHRLKALTYEREHRHQAAESHWRNCIDLLRHNPDGNSDLKIALILRHMAENQEGPELASQLRMESLEYDPNDRNCLLEIVRYYGQSKETADRQKAWLTKALAKFPEDIELLTLAIEAAIHHKAYKKTVHYANRILQIDPLNRFAQQTLLNGHLNHARKLLKNNKYSLADQEIRQAEALKGGKSKTLETQLLRALLCFADGDQTQGLQLLAETLTKLHSDPVNMHFQVVVEAQLCGLPMATLSQALPTAKDYRLSAKELSRLNQQLRQYGALPGRRTLLCKALEKIKEPVKKSLTQLDANEDLLLSLCQTLETIGHFELLRFCSECAPEPSANPIWVYYQIFADSQGDPTRCDAMQAHRLTVNLDKAKAEKNLRARALIEPYLNRYHLAYPELEPMLDVYDQHRSADSIEQLFAQVPDEVLAQINKKMATLFKKISPERLVSDLNQSTTDSDTLLSAIMNEPNLFTALLMLRAADELGVDLGVSVERVLSFFEVAQPPSRSFRFPF</sequence>
<dbReference type="InterPro" id="IPR011990">
    <property type="entry name" value="TPR-like_helical_dom_sf"/>
</dbReference>
<organism evidence="1 2">
    <name type="scientific">Methylomarinum roseum</name>
    <dbReference type="NCBI Taxonomy" id="3067653"/>
    <lineage>
        <taxon>Bacteria</taxon>
        <taxon>Pseudomonadati</taxon>
        <taxon>Pseudomonadota</taxon>
        <taxon>Gammaproteobacteria</taxon>
        <taxon>Methylococcales</taxon>
        <taxon>Methylococcaceae</taxon>
        <taxon>Methylomarinum</taxon>
    </lineage>
</organism>
<evidence type="ECO:0008006" key="3">
    <source>
        <dbReference type="Google" id="ProtNLM"/>
    </source>
</evidence>
<keyword evidence="2" id="KW-1185">Reference proteome</keyword>
<proteinExistence type="predicted"/>
<gene>
    <name evidence="1" type="ORF">Q9L42_012745</name>
</gene>
<evidence type="ECO:0000313" key="2">
    <source>
        <dbReference type="Proteomes" id="UP001225378"/>
    </source>
</evidence>